<keyword evidence="4" id="KW-0677">Repeat</keyword>
<dbReference type="GO" id="GO:0006896">
    <property type="term" value="P:Golgi to vacuole transport"/>
    <property type="evidence" value="ECO:0007669"/>
    <property type="project" value="TreeGrafter"/>
</dbReference>
<keyword evidence="6" id="KW-0472">Membrane</keyword>
<dbReference type="Pfam" id="PF01602">
    <property type="entry name" value="Adaptin_N"/>
    <property type="match status" value="1"/>
</dbReference>
<dbReference type="STRING" id="933852.A0A0C2WKV2"/>
<keyword evidence="7" id="KW-0333">Golgi apparatus</keyword>
<dbReference type="Gene3D" id="1.25.10.10">
    <property type="entry name" value="Leucine-rich Repeat Variant"/>
    <property type="match status" value="1"/>
</dbReference>
<dbReference type="HOGENOM" id="CLU_001908_2_0_1"/>
<feature type="compositionally biased region" description="Basic residues" evidence="8">
    <location>
        <begin position="694"/>
        <end position="703"/>
    </location>
</feature>
<dbReference type="InterPro" id="IPR016024">
    <property type="entry name" value="ARM-type_fold"/>
</dbReference>
<evidence type="ECO:0000256" key="1">
    <source>
        <dbReference type="ARBA" id="ARBA00004308"/>
    </source>
</evidence>
<comment type="similarity">
    <text evidence="2 7">Belongs to the adaptor complexes large subunit family.</text>
</comment>
<dbReference type="SUPFAM" id="SSF48371">
    <property type="entry name" value="ARM repeat"/>
    <property type="match status" value="1"/>
</dbReference>
<evidence type="ECO:0000313" key="11">
    <source>
        <dbReference type="Proteomes" id="UP000054097"/>
    </source>
</evidence>
<dbReference type="GO" id="GO:0006623">
    <property type="term" value="P:protein targeting to vacuole"/>
    <property type="evidence" value="ECO:0007669"/>
    <property type="project" value="TreeGrafter"/>
</dbReference>
<proteinExistence type="inferred from homology"/>
<gene>
    <name evidence="10" type="ORF">M408DRAFT_330313</name>
</gene>
<reference evidence="10 11" key="1">
    <citation type="submission" date="2014-04" db="EMBL/GenBank/DDBJ databases">
        <authorList>
            <consortium name="DOE Joint Genome Institute"/>
            <person name="Kuo A."/>
            <person name="Zuccaro A."/>
            <person name="Kohler A."/>
            <person name="Nagy L.G."/>
            <person name="Floudas D."/>
            <person name="Copeland A."/>
            <person name="Barry K.W."/>
            <person name="Cichocki N."/>
            <person name="Veneault-Fourrey C."/>
            <person name="LaButti K."/>
            <person name="Lindquist E.A."/>
            <person name="Lipzen A."/>
            <person name="Lundell T."/>
            <person name="Morin E."/>
            <person name="Murat C."/>
            <person name="Sun H."/>
            <person name="Tunlid A."/>
            <person name="Henrissat B."/>
            <person name="Grigoriev I.V."/>
            <person name="Hibbett D.S."/>
            <person name="Martin F."/>
            <person name="Nordberg H.P."/>
            <person name="Cantor M.N."/>
            <person name="Hua S.X."/>
        </authorList>
    </citation>
    <scope>NUCLEOTIDE SEQUENCE [LARGE SCALE GENOMIC DNA]</scope>
    <source>
        <strain evidence="10 11">MAFF 305830</strain>
    </source>
</reference>
<accession>A0A0C2WKV2</accession>
<dbReference type="InterPro" id="IPR011989">
    <property type="entry name" value="ARM-like"/>
</dbReference>
<dbReference type="GO" id="GO:0005794">
    <property type="term" value="C:Golgi apparatus"/>
    <property type="evidence" value="ECO:0007669"/>
    <property type="project" value="UniProtKB-SubCell"/>
</dbReference>
<name>A0A0C2WKV2_SERVB</name>
<dbReference type="GO" id="GO:0030123">
    <property type="term" value="C:AP-3 adaptor complex"/>
    <property type="evidence" value="ECO:0007669"/>
    <property type="project" value="InterPro"/>
</dbReference>
<evidence type="ECO:0000256" key="6">
    <source>
        <dbReference type="ARBA" id="ARBA00023136"/>
    </source>
</evidence>
<evidence type="ECO:0000259" key="9">
    <source>
        <dbReference type="Pfam" id="PF01602"/>
    </source>
</evidence>
<comment type="subunit">
    <text evidence="7">Adaptor protein complex 3 (AP-3) is a heterotetramer.</text>
</comment>
<organism evidence="10 11">
    <name type="scientific">Serendipita vermifera MAFF 305830</name>
    <dbReference type="NCBI Taxonomy" id="933852"/>
    <lineage>
        <taxon>Eukaryota</taxon>
        <taxon>Fungi</taxon>
        <taxon>Dikarya</taxon>
        <taxon>Basidiomycota</taxon>
        <taxon>Agaricomycotina</taxon>
        <taxon>Agaricomycetes</taxon>
        <taxon>Sebacinales</taxon>
        <taxon>Serendipitaceae</taxon>
        <taxon>Serendipita</taxon>
    </lineage>
</organism>
<reference evidence="11" key="2">
    <citation type="submission" date="2015-01" db="EMBL/GenBank/DDBJ databases">
        <title>Evolutionary Origins and Diversification of the Mycorrhizal Mutualists.</title>
        <authorList>
            <consortium name="DOE Joint Genome Institute"/>
            <consortium name="Mycorrhizal Genomics Consortium"/>
            <person name="Kohler A."/>
            <person name="Kuo A."/>
            <person name="Nagy L.G."/>
            <person name="Floudas D."/>
            <person name="Copeland A."/>
            <person name="Barry K.W."/>
            <person name="Cichocki N."/>
            <person name="Veneault-Fourrey C."/>
            <person name="LaButti K."/>
            <person name="Lindquist E.A."/>
            <person name="Lipzen A."/>
            <person name="Lundell T."/>
            <person name="Morin E."/>
            <person name="Murat C."/>
            <person name="Riley R."/>
            <person name="Ohm R."/>
            <person name="Sun H."/>
            <person name="Tunlid A."/>
            <person name="Henrissat B."/>
            <person name="Grigoriev I.V."/>
            <person name="Hibbett D.S."/>
            <person name="Martin F."/>
        </authorList>
    </citation>
    <scope>NUCLEOTIDE SEQUENCE [LARGE SCALE GENOMIC DNA]</scope>
    <source>
        <strain evidence="11">MAFF 305830</strain>
    </source>
</reference>
<comment type="subcellular location">
    <subcellularLocation>
        <location evidence="1">Endomembrane system</location>
    </subcellularLocation>
    <subcellularLocation>
        <location evidence="7">Golgi apparatus</location>
    </subcellularLocation>
</comment>
<evidence type="ECO:0000256" key="2">
    <source>
        <dbReference type="ARBA" id="ARBA00006613"/>
    </source>
</evidence>
<dbReference type="InterPro" id="IPR002553">
    <property type="entry name" value="Clathrin/coatomer_adapt-like_N"/>
</dbReference>
<evidence type="ECO:0000256" key="3">
    <source>
        <dbReference type="ARBA" id="ARBA00022448"/>
    </source>
</evidence>
<evidence type="ECO:0000256" key="5">
    <source>
        <dbReference type="ARBA" id="ARBA00022927"/>
    </source>
</evidence>
<evidence type="ECO:0000313" key="10">
    <source>
        <dbReference type="EMBL" id="KIM26948.1"/>
    </source>
</evidence>
<feature type="region of interest" description="Disordered" evidence="8">
    <location>
        <begin position="683"/>
        <end position="838"/>
    </location>
</feature>
<feature type="domain" description="Clathrin/coatomer adaptor adaptin-like N-terminal" evidence="9">
    <location>
        <begin position="20"/>
        <end position="598"/>
    </location>
</feature>
<feature type="region of interest" description="Disordered" evidence="8">
    <location>
        <begin position="384"/>
        <end position="403"/>
    </location>
</feature>
<dbReference type="OrthoDB" id="10264595at2759"/>
<dbReference type="GO" id="GO:0010008">
    <property type="term" value="C:endosome membrane"/>
    <property type="evidence" value="ECO:0007669"/>
    <property type="project" value="TreeGrafter"/>
</dbReference>
<dbReference type="EMBL" id="KN824302">
    <property type="protein sequence ID" value="KIM26948.1"/>
    <property type="molecule type" value="Genomic_DNA"/>
</dbReference>
<dbReference type="PIRSF" id="PIRSF037092">
    <property type="entry name" value="AP3_complex_delta"/>
    <property type="match status" value="1"/>
</dbReference>
<dbReference type="PANTHER" id="PTHR22781">
    <property type="entry name" value="DELTA ADAPTIN-RELATED"/>
    <property type="match status" value="1"/>
</dbReference>
<feature type="compositionally biased region" description="Low complexity" evidence="8">
    <location>
        <begin position="384"/>
        <end position="393"/>
    </location>
</feature>
<dbReference type="Proteomes" id="UP000054097">
    <property type="component" value="Unassembled WGS sequence"/>
</dbReference>
<sequence>MWERTLQDLIRGLRANKNDERKFISQAIDEIRKEVRNKDMETKAGAILKMTFLDMLGYDLAWANFHIIEVMSSQKYHLKTVGYLASSQSFNQQTDVLMLVTNLLKKDLSSTPADVALALNGLSHFVSPDLARDLTQELNSMLNHSRAQIRKRVILALFKVIQQHPEALPYCLPRLKDKLEDPDPSVVSATVNLFCELARRNPKDFLVLAPPLFHILTTSSNNWMLIKVIKLFGAISPYEPRLVKKLQAPITELIQTTPAISLLYECVHTCIIGDMLDGFDGLPLARLCVNKLSTFLGDTDQNLKYIALMAMVKIVPIRPELVAEHQAVILESLNDFDISIRMRALELISSMITPNNAQFLVQQLLSHLVTEQKPSLPSAASSLSRALHSSSTPEEPGTAAPELTTPYRLEVASRIIDMCSQNLFQNVQDFDWYLSVLVDLIYVAGADVAALIKEQLVDVTVRVRACRNYAVTLMTKLLDDDTLVLGADEPSKCSGVLWAAAWICGEYSEELQDPHYVLMRLTQPSIALLPAEIISIYLQATIKVFSCWAVGLTERWGDELLPRVKESVNLVLDNLRTFASHGDVEVQERAANAIQLLTLVKGDLDLFRPAPPQPIAVPEFANQFDDIPSSMSSNPVFPKSLLLIKKLVTVYNLRPVAPSAQKQVAIPNGLNLDKWIVPPPKSMAYDDFEGDDKKKKKKKGKGKARAENGALGYGKNLLSEDSHPQTEEDEAELSARRAQRLARQQDDPYYLTDKRLKPASRSSAHDIDSIPIVRLDDMPSLSSHSTPPRVPSRMADIKPPSSPKVFEVDREGEAPAEGSVGPPSDTVHTPAETIEPGIQAPEAIVVKRVKKKTGGKKKNTVPL</sequence>
<protein>
    <recommendedName>
        <fullName evidence="7">AP-3 complex subunit delta</fullName>
    </recommendedName>
</protein>
<evidence type="ECO:0000256" key="4">
    <source>
        <dbReference type="ARBA" id="ARBA00022737"/>
    </source>
</evidence>
<keyword evidence="5 7" id="KW-0653">Protein transport</keyword>
<evidence type="ECO:0000256" key="7">
    <source>
        <dbReference type="PIRNR" id="PIRNR037092"/>
    </source>
</evidence>
<keyword evidence="11" id="KW-1185">Reference proteome</keyword>
<dbReference type="InterPro" id="IPR017105">
    <property type="entry name" value="AP3_complex_dsu"/>
</dbReference>
<evidence type="ECO:0000256" key="8">
    <source>
        <dbReference type="SAM" id="MobiDB-lite"/>
    </source>
</evidence>
<dbReference type="PANTHER" id="PTHR22781:SF12">
    <property type="entry name" value="AP-3 COMPLEX SUBUNIT DELTA-1"/>
    <property type="match status" value="1"/>
</dbReference>
<dbReference type="AlphaFoldDB" id="A0A0C2WKV2"/>
<keyword evidence="3 7" id="KW-0813">Transport</keyword>
<comment type="function">
    <text evidence="7">Part of the AP-3 complex, an adaptor-related complex which is not clathrin-associated. The complex is associated with the Golgi region as well as more peripheral structures. It facilitates the budding of vesicles from the Golgi membrane.</text>
</comment>